<dbReference type="InterPro" id="IPR002126">
    <property type="entry name" value="Cadherin-like_dom"/>
</dbReference>
<dbReference type="OMA" id="HIRREWC"/>
<dbReference type="GO" id="GO:0016339">
    <property type="term" value="P:calcium-dependent cell-cell adhesion via plasma membrane cell adhesion molecules"/>
    <property type="evidence" value="ECO:0007669"/>
    <property type="project" value="TreeGrafter"/>
</dbReference>
<dbReference type="PROSITE" id="PS00232">
    <property type="entry name" value="CADHERIN_1"/>
    <property type="match status" value="4"/>
</dbReference>
<feature type="domain" description="Cadherin" evidence="13">
    <location>
        <begin position="736"/>
        <end position="851"/>
    </location>
</feature>
<evidence type="ECO:0000259" key="12">
    <source>
        <dbReference type="PROSITE" id="PS50004"/>
    </source>
</evidence>
<dbReference type="GO" id="GO:0007156">
    <property type="term" value="P:homophilic cell adhesion via plasma membrane adhesion molecules"/>
    <property type="evidence" value="ECO:0007669"/>
    <property type="project" value="InterPro"/>
</dbReference>
<dbReference type="STRING" id="126957.T1IV10"/>
<dbReference type="HOGENOM" id="CLU_230816_0_0_1"/>
<keyword evidence="15" id="KW-1185">Reference proteome</keyword>
<dbReference type="GO" id="GO:0005509">
    <property type="term" value="F:calcium ion binding"/>
    <property type="evidence" value="ECO:0007669"/>
    <property type="project" value="UniProtKB-UniRule"/>
</dbReference>
<evidence type="ECO:0000256" key="11">
    <source>
        <dbReference type="SAM" id="Phobius"/>
    </source>
</evidence>
<dbReference type="GO" id="GO:0008013">
    <property type="term" value="F:beta-catenin binding"/>
    <property type="evidence" value="ECO:0007669"/>
    <property type="project" value="TreeGrafter"/>
</dbReference>
<organism evidence="14 15">
    <name type="scientific">Strigamia maritima</name>
    <name type="common">European centipede</name>
    <name type="synonym">Geophilus maritimus</name>
    <dbReference type="NCBI Taxonomy" id="126957"/>
    <lineage>
        <taxon>Eukaryota</taxon>
        <taxon>Metazoa</taxon>
        <taxon>Ecdysozoa</taxon>
        <taxon>Arthropoda</taxon>
        <taxon>Myriapoda</taxon>
        <taxon>Chilopoda</taxon>
        <taxon>Pleurostigmophora</taxon>
        <taxon>Geophilomorpha</taxon>
        <taxon>Linotaeniidae</taxon>
        <taxon>Strigamia</taxon>
    </lineage>
</organism>
<evidence type="ECO:0000256" key="9">
    <source>
        <dbReference type="ARBA" id="ARBA00023180"/>
    </source>
</evidence>
<dbReference type="InterPro" id="IPR000008">
    <property type="entry name" value="C2_dom"/>
</dbReference>
<dbReference type="GO" id="GO:0048731">
    <property type="term" value="P:system development"/>
    <property type="evidence" value="ECO:0007669"/>
    <property type="project" value="UniProtKB-ARBA"/>
</dbReference>
<keyword evidence="9" id="KW-0325">Glycoprotein</keyword>
<dbReference type="GO" id="GO:0045296">
    <property type="term" value="F:cadherin binding"/>
    <property type="evidence" value="ECO:0007669"/>
    <property type="project" value="TreeGrafter"/>
</dbReference>
<dbReference type="GO" id="GO:0034332">
    <property type="term" value="P:adherens junction organization"/>
    <property type="evidence" value="ECO:0007669"/>
    <property type="project" value="TreeGrafter"/>
</dbReference>
<dbReference type="GO" id="GO:0048729">
    <property type="term" value="P:tissue morphogenesis"/>
    <property type="evidence" value="ECO:0007669"/>
    <property type="project" value="UniProtKB-ARBA"/>
</dbReference>
<dbReference type="FunFam" id="2.60.40.60:FF:000081">
    <property type="entry name" value="protocadherin Fat 4"/>
    <property type="match status" value="1"/>
</dbReference>
<dbReference type="EMBL" id="JH431569">
    <property type="status" value="NOT_ANNOTATED_CDS"/>
    <property type="molecule type" value="Genomic_DNA"/>
</dbReference>
<dbReference type="FunFam" id="2.60.40.60:FF:000116">
    <property type="entry name" value="Dachsous cadherin-related 2"/>
    <property type="match status" value="2"/>
</dbReference>
<keyword evidence="3" id="KW-0732">Signal</keyword>
<dbReference type="PhylomeDB" id="T1IV10"/>
<dbReference type="GO" id="GO:0016477">
    <property type="term" value="P:cell migration"/>
    <property type="evidence" value="ECO:0007669"/>
    <property type="project" value="TreeGrafter"/>
</dbReference>
<dbReference type="eggNOG" id="KOG3594">
    <property type="taxonomic scope" value="Eukaryota"/>
</dbReference>
<dbReference type="Gene3D" id="2.60.40.150">
    <property type="entry name" value="C2 domain"/>
    <property type="match status" value="2"/>
</dbReference>
<dbReference type="GO" id="GO:0000902">
    <property type="term" value="P:cell morphogenesis"/>
    <property type="evidence" value="ECO:0007669"/>
    <property type="project" value="TreeGrafter"/>
</dbReference>
<dbReference type="SMART" id="SM00112">
    <property type="entry name" value="CA"/>
    <property type="match status" value="11"/>
</dbReference>
<evidence type="ECO:0000256" key="10">
    <source>
        <dbReference type="PROSITE-ProRule" id="PRU00043"/>
    </source>
</evidence>
<keyword evidence="6" id="KW-0130">Cell adhesion</keyword>
<sequence>MEKQDDKMILTNNTTDKVLSMELIILIGVSGGILLLAFIIGIVFICHRMSKSKNQDNNDYNQYRTLRCKNRYSSSDTTPPSLVGDDQFNDDIVRSRLSISHVQPKSYSSSQYHRLSLPAILNADTPETSDDETDAAIQRFSNINGRIWFSIKYHQKTSQLSVTIIKARYLKARGLSHDARDPFVRVYLLPDESNFQQTKCRRRTLSPRFNETFHFQLSSDEISSRTVKISVHDVDKRRIRHLLGHAVVPLDKIDVSSNCVMWRNLDSILKKCNQVGELFFSLCVNTYKHHIKVAILKGRDLHFKHVPITEQTELYIRVEFYYASKLIKFKETTRQKFNENANIFQHFSFSVVGKHIDSYSIILIVMLSIGDTTFKCARVSVGSLLYAHGEELKHWQDMMSNPRTPVERWHFLTTPLKKSFWNPNISFEGHCWQGAVSDITVGVPHVKFIGFTSSTGSIFCQQDIEENEAITTQKAILAHFPGLNGELSNEEQPLTTGTDQPSLNDFEGNKFDHFINESEDKKRRFESSLQEILGFVEMEDGPGVEKNLSLAENVTLDEIQTGVASGNVSQPVNGSQSRVVTASDKKIQGKKKISIFFQNSPYEALMPKGATPPYIIFSNINVSSTDQEEISVSCEPYPQFEHVCDHFAVVETLVGDNRWTGSLVLQKKLPKPAKSIYQVKLVAKSQMSSATTTVTVVIQHALEEALNETILRVHKSRENSTVKPGISKVNLPPRFSSENISISIPEHFPPGSIVPEFELFVSDENFAANAIFNLTVLDPTGLFLIEPVSVYRSTNVSLRINPEGEFDYETMKEKDFVFLVVAIETAVEQPLSSMSVVTVTITDVNDNFPVFEQNSYTSKITENSPVGTFVAKVNVSMLITKLKDRDLTAKKHIGQATDIDSDDFGTAGIRYSLEGDHSYLFQIDANSGEVNVANCNSQLFDCLDFEKYPLLVFTIKATDDNGRGHSSSVSFIVQLIDMNDNSPKFTSPSYRTEIKAGASQFVTQLFVKATDADLSSIVTYTIQDSPVNAFSLDPLTGELTIYDSSKLNVSDLVHHEIQLVIRAQDEDEQYDTATVDISVEDDNLHAPTFEMVYYTANISDEAGPMSPVTQVTAMDKDFASGGHISYRLQYGNDGTFMIDPETGFISVGESTKLDYDKQNVFEIQVLAVDGGIPSQTGTATLVVNISNGNNKPPVFVPQIQKAYLKEESPLGTVVHILSATDPDIKSVDFLKYTIQDPAIVFDQNGIQSRIFKKNKELFVVDFNSGEVKTASSISRTTIAVVVLTTVAMDTSIEPYQTATGTLIISFVGGTKISPIFPLPWTPTEPYLNAKVQEEAPINTFLLSLFVADADSTSKNYKIDPHLPLVKIDSKTGVITTNSRIDYETNETFTFTVKAYDDKDQSRAITANIMVEVSNINDNNPVFEKSAYHFMVEEHSNPGILLGQVKAIDADAGVYGEIKYSILPENNKIFDIDSEGYITTSQLAVFLDREEEEKFVLQLNATDMDPGSSARWTSVSVFVTLTDINDNKPKFVNNEYEVFVIPAKHAGSPIVQLHAIDLDAGINGSVEYSIEEGNEDGLFWVNETSGILYLGSKTTNATSYQIRVAARDQYGKGPNVDYATVSINISEMNSHSPQFLIPYANETEITVLENQQKDLLLQIKAEDLDSGPNGIIQYDFLDNNGDGTNELYDFIIDSYTGEIRVKNYLDRESKKQYQLIIRAKDQGQPHPLESLRVLTVRVLDENDNVPTFPKGPFFSPYSFSVDENAPIRTEIGQVVANDPDEQTNGKIYYQITSGNEDNHFRIDSENGILRTNSILDHEKKNFYQLTIEASNEKQVVEVQKRETDSANDKTNSAIVQIKVKNTNDNPPEFIGLPYQIGVKYSAEVGDFVTRVKAIDPDGGNVTYSLVSSHLYRARSPTSSGAVVPQPFTIDRSGHIFTAASLHFYNQDRFHLTVAAREDSEPFRETKTTAEVWIFEQSQLLRVVVAFPPDIVTQDLPLFVELLSNLTQGKVYVDDIRYHTNKKSIIDKDKTDILIHVVDTSRYEIKSVIEVLNAVDNVFLFHPQYQQLHLTSVEPVHGQTTPEEFNPALIALIALVLVISLGFIIVAIICCSSQKKVTKQHHFTTIVKKERVHAESGPPASAVKLKPYEEQELSMQVFSDMMDQKFGRNPRNPVPQFTSGTLGSASVFEANLHFGDEYLPIEKKPSSDIEMPKARSKKVFTALFLPGQVLLEPKLKKQ</sequence>
<dbReference type="CDD" id="cd11304">
    <property type="entry name" value="Cadherin_repeat"/>
    <property type="match status" value="11"/>
</dbReference>
<keyword evidence="4" id="KW-0677">Repeat</keyword>
<keyword evidence="2 11" id="KW-0812">Transmembrane</keyword>
<feature type="domain" description="Cadherin" evidence="13">
    <location>
        <begin position="1869"/>
        <end position="1989"/>
    </location>
</feature>
<keyword evidence="5 10" id="KW-0106">Calcium</keyword>
<dbReference type="PRINTS" id="PR00205">
    <property type="entry name" value="CADHERIN"/>
</dbReference>
<evidence type="ECO:0000256" key="8">
    <source>
        <dbReference type="ARBA" id="ARBA00023136"/>
    </source>
</evidence>
<dbReference type="Pfam" id="PF00168">
    <property type="entry name" value="C2"/>
    <property type="match status" value="1"/>
</dbReference>
<dbReference type="SUPFAM" id="SSF49562">
    <property type="entry name" value="C2 domain (Calcium/lipid-binding domain, CaLB)"/>
    <property type="match status" value="2"/>
</dbReference>
<dbReference type="FunFam" id="2.60.40.150:FF:000237">
    <property type="entry name" value="Synaptotagmin 15"/>
    <property type="match status" value="1"/>
</dbReference>
<evidence type="ECO:0000313" key="14">
    <source>
        <dbReference type="EnsemblMetazoa" id="SMAR004998-PA"/>
    </source>
</evidence>
<evidence type="ECO:0000313" key="15">
    <source>
        <dbReference type="Proteomes" id="UP000014500"/>
    </source>
</evidence>
<feature type="domain" description="Cadherin" evidence="13">
    <location>
        <begin position="1090"/>
        <end position="1195"/>
    </location>
</feature>
<feature type="transmembrane region" description="Helical" evidence="11">
    <location>
        <begin position="21"/>
        <end position="45"/>
    </location>
</feature>
<dbReference type="InterPro" id="IPR035892">
    <property type="entry name" value="C2_domain_sf"/>
</dbReference>
<dbReference type="EnsemblMetazoa" id="SMAR004998-RA">
    <property type="protein sequence ID" value="SMAR004998-PA"/>
    <property type="gene ID" value="SMAR004998"/>
</dbReference>
<evidence type="ECO:0000256" key="4">
    <source>
        <dbReference type="ARBA" id="ARBA00022737"/>
    </source>
</evidence>
<evidence type="ECO:0000256" key="3">
    <source>
        <dbReference type="ARBA" id="ARBA00022729"/>
    </source>
</evidence>
<keyword evidence="8 11" id="KW-0472">Membrane</keyword>
<dbReference type="FunFam" id="2.60.40.60:FF:000020">
    <property type="entry name" value="Dachsous cadherin-related 1b"/>
    <property type="match status" value="2"/>
</dbReference>
<name>T1IV10_STRMM</name>
<dbReference type="PROSITE" id="PS50268">
    <property type="entry name" value="CADHERIN_2"/>
    <property type="match status" value="11"/>
</dbReference>
<dbReference type="GO" id="GO:0005912">
    <property type="term" value="C:adherens junction"/>
    <property type="evidence" value="ECO:0007669"/>
    <property type="project" value="TreeGrafter"/>
</dbReference>
<evidence type="ECO:0000256" key="7">
    <source>
        <dbReference type="ARBA" id="ARBA00022989"/>
    </source>
</evidence>
<dbReference type="GO" id="GO:0007163">
    <property type="term" value="P:establishment or maintenance of cell polarity"/>
    <property type="evidence" value="ECO:0007669"/>
    <property type="project" value="UniProtKB-ARBA"/>
</dbReference>
<dbReference type="PANTHER" id="PTHR24027:SF422">
    <property type="entry name" value="CADHERIN DOMAIN-CONTAINING PROTEIN"/>
    <property type="match status" value="1"/>
</dbReference>
<reference evidence="14" key="2">
    <citation type="submission" date="2015-02" db="UniProtKB">
        <authorList>
            <consortium name="EnsemblMetazoa"/>
        </authorList>
    </citation>
    <scope>IDENTIFICATION</scope>
</reference>
<dbReference type="GO" id="GO:0009887">
    <property type="term" value="P:animal organ morphogenesis"/>
    <property type="evidence" value="ECO:0007669"/>
    <property type="project" value="UniProtKB-ARBA"/>
</dbReference>
<evidence type="ECO:0000256" key="2">
    <source>
        <dbReference type="ARBA" id="ARBA00022692"/>
    </source>
</evidence>
<dbReference type="InterPro" id="IPR047897">
    <property type="entry name" value="Synaptotagmin-15/17_C2A"/>
</dbReference>
<reference evidence="15" key="1">
    <citation type="submission" date="2011-05" db="EMBL/GenBank/DDBJ databases">
        <authorList>
            <person name="Richards S.R."/>
            <person name="Qu J."/>
            <person name="Jiang H."/>
            <person name="Jhangiani S.N."/>
            <person name="Agravi P."/>
            <person name="Goodspeed R."/>
            <person name="Gross S."/>
            <person name="Mandapat C."/>
            <person name="Jackson L."/>
            <person name="Mathew T."/>
            <person name="Pu L."/>
            <person name="Thornton R."/>
            <person name="Saada N."/>
            <person name="Wilczek-Boney K.B."/>
            <person name="Lee S."/>
            <person name="Kovar C."/>
            <person name="Wu Y."/>
            <person name="Scherer S.E."/>
            <person name="Worley K.C."/>
            <person name="Muzny D.M."/>
            <person name="Gibbs R."/>
        </authorList>
    </citation>
    <scope>NUCLEOTIDE SEQUENCE</scope>
    <source>
        <strain evidence="15">Brora</strain>
    </source>
</reference>
<dbReference type="Pfam" id="PF00028">
    <property type="entry name" value="Cadherin"/>
    <property type="match status" value="6"/>
</dbReference>
<dbReference type="GO" id="GO:0060429">
    <property type="term" value="P:epithelium development"/>
    <property type="evidence" value="ECO:0007669"/>
    <property type="project" value="UniProtKB-ARBA"/>
</dbReference>
<dbReference type="PROSITE" id="PS50004">
    <property type="entry name" value="C2"/>
    <property type="match status" value="1"/>
</dbReference>
<feature type="domain" description="Cadherin" evidence="13">
    <location>
        <begin position="1196"/>
        <end position="1316"/>
    </location>
</feature>
<dbReference type="SUPFAM" id="SSF49313">
    <property type="entry name" value="Cadherin-like"/>
    <property type="match status" value="11"/>
</dbReference>
<feature type="domain" description="Cadherin" evidence="13">
    <location>
        <begin position="986"/>
        <end position="1089"/>
    </location>
</feature>
<feature type="domain" description="Cadherin" evidence="13">
    <location>
        <begin position="852"/>
        <end position="985"/>
    </location>
</feature>
<feature type="domain" description="C2" evidence="12">
    <location>
        <begin position="143"/>
        <end position="263"/>
    </location>
</feature>
<keyword evidence="7 11" id="KW-1133">Transmembrane helix</keyword>
<accession>T1IV10</accession>
<dbReference type="SMART" id="SM00239">
    <property type="entry name" value="C2"/>
    <property type="match status" value="2"/>
</dbReference>
<dbReference type="InterPro" id="IPR039808">
    <property type="entry name" value="Cadherin"/>
</dbReference>
<dbReference type="Gene3D" id="2.60.40.60">
    <property type="entry name" value="Cadherins"/>
    <property type="match status" value="11"/>
</dbReference>
<evidence type="ECO:0000256" key="6">
    <source>
        <dbReference type="ARBA" id="ARBA00022889"/>
    </source>
</evidence>
<dbReference type="PANTHER" id="PTHR24027">
    <property type="entry name" value="CADHERIN-23"/>
    <property type="match status" value="1"/>
</dbReference>
<dbReference type="CDD" id="cd08390">
    <property type="entry name" value="C2A_Synaptotagmin-15-17"/>
    <property type="match status" value="1"/>
</dbReference>
<dbReference type="GO" id="GO:0044331">
    <property type="term" value="P:cell-cell adhesion mediated by cadherin"/>
    <property type="evidence" value="ECO:0007669"/>
    <property type="project" value="TreeGrafter"/>
</dbReference>
<comment type="subcellular location">
    <subcellularLocation>
        <location evidence="1">Membrane</location>
        <topology evidence="1">Single-pass membrane protein</topology>
    </subcellularLocation>
</comment>
<dbReference type="GO" id="GO:0016342">
    <property type="term" value="C:catenin complex"/>
    <property type="evidence" value="ECO:0007669"/>
    <property type="project" value="TreeGrafter"/>
</dbReference>
<protein>
    <submittedName>
        <fullName evidence="14">Uncharacterized protein</fullName>
    </submittedName>
</protein>
<dbReference type="eggNOG" id="KOG1028">
    <property type="taxonomic scope" value="Eukaryota"/>
</dbReference>
<evidence type="ECO:0000256" key="1">
    <source>
        <dbReference type="ARBA" id="ARBA00004167"/>
    </source>
</evidence>
<dbReference type="InterPro" id="IPR020894">
    <property type="entry name" value="Cadherin_CS"/>
</dbReference>
<dbReference type="InterPro" id="IPR015919">
    <property type="entry name" value="Cadherin-like_sf"/>
</dbReference>
<evidence type="ECO:0000259" key="13">
    <source>
        <dbReference type="PROSITE" id="PS50268"/>
    </source>
</evidence>
<feature type="domain" description="Cadherin" evidence="13">
    <location>
        <begin position="1638"/>
        <end position="1747"/>
    </location>
</feature>
<evidence type="ECO:0000256" key="5">
    <source>
        <dbReference type="ARBA" id="ARBA00022837"/>
    </source>
</evidence>
<feature type="transmembrane region" description="Helical" evidence="11">
    <location>
        <begin position="2087"/>
        <end position="2109"/>
    </location>
</feature>
<feature type="domain" description="Cadherin" evidence="13">
    <location>
        <begin position="1423"/>
        <end position="1530"/>
    </location>
</feature>
<feature type="domain" description="Cadherin" evidence="13">
    <location>
        <begin position="1752"/>
        <end position="1868"/>
    </location>
</feature>
<proteinExistence type="predicted"/>
<dbReference type="Proteomes" id="UP000014500">
    <property type="component" value="Unassembled WGS sequence"/>
</dbReference>
<feature type="domain" description="Cadherin" evidence="13">
    <location>
        <begin position="1531"/>
        <end position="1634"/>
    </location>
</feature>
<feature type="domain" description="Cadherin" evidence="13">
    <location>
        <begin position="1323"/>
        <end position="1422"/>
    </location>
</feature>
<dbReference type="GO" id="GO:0007043">
    <property type="term" value="P:cell-cell junction assembly"/>
    <property type="evidence" value="ECO:0007669"/>
    <property type="project" value="TreeGrafter"/>
</dbReference>